<evidence type="ECO:0000313" key="9">
    <source>
        <dbReference type="EMBL" id="PTL36484.1"/>
    </source>
</evidence>
<feature type="transmembrane region" description="Helical" evidence="7">
    <location>
        <begin position="240"/>
        <end position="266"/>
    </location>
</feature>
<organism evidence="9 10">
    <name type="scientific">Candidatus Methylomirabilis limnetica</name>
    <dbReference type="NCBI Taxonomy" id="2033718"/>
    <lineage>
        <taxon>Bacteria</taxon>
        <taxon>Candidatus Methylomirabilota</taxon>
        <taxon>Candidatus Methylomirabilia</taxon>
        <taxon>Candidatus Methylomirabilales</taxon>
        <taxon>Candidatus Methylomirabilaceae</taxon>
        <taxon>Candidatus Methylomirabilis</taxon>
    </lineage>
</organism>
<dbReference type="InterPro" id="IPR008457">
    <property type="entry name" value="Cu-R_CopD_dom"/>
</dbReference>
<feature type="transmembrane region" description="Helical" evidence="7">
    <location>
        <begin position="164"/>
        <end position="184"/>
    </location>
</feature>
<evidence type="ECO:0000256" key="3">
    <source>
        <dbReference type="ARBA" id="ARBA00022692"/>
    </source>
</evidence>
<evidence type="ECO:0000256" key="5">
    <source>
        <dbReference type="ARBA" id="ARBA00023136"/>
    </source>
</evidence>
<dbReference type="OrthoDB" id="8753116at2"/>
<evidence type="ECO:0000256" key="1">
    <source>
        <dbReference type="ARBA" id="ARBA00004651"/>
    </source>
</evidence>
<evidence type="ECO:0000256" key="2">
    <source>
        <dbReference type="ARBA" id="ARBA00022475"/>
    </source>
</evidence>
<name>A0A2T4TZE3_9BACT</name>
<comment type="subcellular location">
    <subcellularLocation>
        <location evidence="1">Cell membrane</location>
        <topology evidence="1">Multi-pass membrane protein</topology>
    </subcellularLocation>
</comment>
<dbReference type="Pfam" id="PF05425">
    <property type="entry name" value="CopD"/>
    <property type="match status" value="1"/>
</dbReference>
<comment type="caution">
    <text evidence="9">The sequence shown here is derived from an EMBL/GenBank/DDBJ whole genome shotgun (WGS) entry which is preliminary data.</text>
</comment>
<feature type="transmembrane region" description="Helical" evidence="7">
    <location>
        <begin position="17"/>
        <end position="39"/>
    </location>
</feature>
<dbReference type="GO" id="GO:0005886">
    <property type="term" value="C:plasma membrane"/>
    <property type="evidence" value="ECO:0007669"/>
    <property type="project" value="UniProtKB-SubCell"/>
</dbReference>
<reference evidence="9 10" key="1">
    <citation type="submission" date="2017-09" db="EMBL/GenBank/DDBJ databases">
        <title>Bloom of a denitrifying methanotroph, Candidatus Methylomirabilis limnetica, in a deep stratified lake.</title>
        <authorList>
            <person name="Graf J.S."/>
            <person name="Marchant H.K."/>
            <person name="Tienken D."/>
            <person name="Hach P.F."/>
            <person name="Brand A."/>
            <person name="Schubert C.J."/>
            <person name="Kuypers M.M."/>
            <person name="Milucka J."/>
        </authorList>
    </citation>
    <scope>NUCLEOTIDE SEQUENCE [LARGE SCALE GENOMIC DNA]</scope>
    <source>
        <strain evidence="9 10">Zug</strain>
    </source>
</reference>
<sequence length="357" mass="39392">MIGSHTLLHIFVRWLEFMGLMTLVGGLAFQSLILPPSLLSRQDYPIIERHFRRVQAGSLVLVALTSLADLILRTLMMSGSGLATLGFALPLVLRNTHYGTVWIARISLLGLLGIAWWLRLLGVAASPRFTRTSFFAASLVPLTTTLSGHAADRGDVTVPVLIDWFHLLAVSIWTGGLFTFGFVLKRSLATPSMEDMVQGLSSIARPFSRMAAGCVAVFLATGLYNSWLQVGSISALVDAAYGWTLLVKLLLVGGVLIIAAVNRYYFLALLLHRSGRAEGLIFRTIRRFTRMPQSQFSRFIRLEWMLVVVALACSALLTQLMPARHVRHLEHLKSLEHNGGHPPAHHTPTPMPPSTQR</sequence>
<evidence type="ECO:0000256" key="6">
    <source>
        <dbReference type="SAM" id="MobiDB-lite"/>
    </source>
</evidence>
<dbReference type="RefSeq" id="WP_107561554.1">
    <property type="nucleotide sequence ID" value="NZ_NVQC01000015.1"/>
</dbReference>
<accession>A0A2T4TZE3</accession>
<reference evidence="10" key="2">
    <citation type="journal article" date="2018" name="Environ. Microbiol.">
        <title>Bloom of a denitrifying methanotroph, 'Candidatus Methylomirabilis limnetica', in a deep stratified lake.</title>
        <authorList>
            <person name="Graf J.S."/>
            <person name="Mayr M.J."/>
            <person name="Marchant H.K."/>
            <person name="Tienken D."/>
            <person name="Hach P.F."/>
            <person name="Brand A."/>
            <person name="Schubert C.J."/>
            <person name="Kuypers M.M."/>
            <person name="Milucka J."/>
        </authorList>
    </citation>
    <scope>NUCLEOTIDE SEQUENCE [LARGE SCALE GENOMIC DNA]</scope>
    <source>
        <strain evidence="10">Zug</strain>
    </source>
</reference>
<feature type="transmembrane region" description="Helical" evidence="7">
    <location>
        <begin position="299"/>
        <end position="321"/>
    </location>
</feature>
<evidence type="ECO:0000313" key="10">
    <source>
        <dbReference type="Proteomes" id="UP000241436"/>
    </source>
</evidence>
<feature type="region of interest" description="Disordered" evidence="6">
    <location>
        <begin position="336"/>
        <end position="357"/>
    </location>
</feature>
<evidence type="ECO:0000256" key="4">
    <source>
        <dbReference type="ARBA" id="ARBA00022989"/>
    </source>
</evidence>
<dbReference type="EMBL" id="NVQC01000015">
    <property type="protein sequence ID" value="PTL36484.1"/>
    <property type="molecule type" value="Genomic_DNA"/>
</dbReference>
<feature type="domain" description="Copper resistance protein D" evidence="8">
    <location>
        <begin position="203"/>
        <end position="317"/>
    </location>
</feature>
<keyword evidence="4 7" id="KW-1133">Transmembrane helix</keyword>
<dbReference type="AlphaFoldDB" id="A0A2T4TZE3"/>
<keyword evidence="3 7" id="KW-0812">Transmembrane</keyword>
<proteinExistence type="predicted"/>
<protein>
    <recommendedName>
        <fullName evidence="8">Copper resistance protein D domain-containing protein</fullName>
    </recommendedName>
</protein>
<dbReference type="GO" id="GO:0006825">
    <property type="term" value="P:copper ion transport"/>
    <property type="evidence" value="ECO:0007669"/>
    <property type="project" value="InterPro"/>
</dbReference>
<keyword evidence="2" id="KW-1003">Cell membrane</keyword>
<gene>
    <name evidence="9" type="ORF">CLG94_03745</name>
</gene>
<dbReference type="PANTHER" id="PTHR34820:SF4">
    <property type="entry name" value="INNER MEMBRANE PROTEIN YEBZ"/>
    <property type="match status" value="1"/>
</dbReference>
<feature type="transmembrane region" description="Helical" evidence="7">
    <location>
        <begin position="210"/>
        <end position="228"/>
    </location>
</feature>
<dbReference type="Proteomes" id="UP000241436">
    <property type="component" value="Unassembled WGS sequence"/>
</dbReference>
<dbReference type="InterPro" id="IPR032694">
    <property type="entry name" value="CopC/D"/>
</dbReference>
<evidence type="ECO:0000256" key="7">
    <source>
        <dbReference type="SAM" id="Phobius"/>
    </source>
</evidence>
<evidence type="ECO:0000259" key="8">
    <source>
        <dbReference type="Pfam" id="PF05425"/>
    </source>
</evidence>
<feature type="transmembrane region" description="Helical" evidence="7">
    <location>
        <begin position="59"/>
        <end position="82"/>
    </location>
</feature>
<feature type="transmembrane region" description="Helical" evidence="7">
    <location>
        <begin position="102"/>
        <end position="122"/>
    </location>
</feature>
<keyword evidence="10" id="KW-1185">Reference proteome</keyword>
<keyword evidence="5 7" id="KW-0472">Membrane</keyword>
<dbReference type="PANTHER" id="PTHR34820">
    <property type="entry name" value="INNER MEMBRANE PROTEIN YEBZ"/>
    <property type="match status" value="1"/>
</dbReference>